<keyword evidence="1" id="KW-0378">Hydrolase</keyword>
<sequence length="36" mass="4123">MKFLGPYYMFAITRRRKVGTICGHDIYSIGKSEVIA</sequence>
<dbReference type="GO" id="GO:0046856">
    <property type="term" value="P:phosphatidylinositol dephosphorylation"/>
    <property type="evidence" value="ECO:0007669"/>
    <property type="project" value="InterPro"/>
</dbReference>
<keyword evidence="3" id="KW-1185">Reference proteome</keyword>
<accession>A0A8R7PGN1</accession>
<protein>
    <submittedName>
        <fullName evidence="2">Uncharacterized protein</fullName>
    </submittedName>
</protein>
<dbReference type="PANTHER" id="PTHR45738:SF3">
    <property type="entry name" value="OS03G0182400 PROTEIN"/>
    <property type="match status" value="1"/>
</dbReference>
<proteinExistence type="predicted"/>
<dbReference type="Gramene" id="TuG1812G0200003566.01.T01">
    <property type="protein sequence ID" value="TuG1812G0200003566.01.T01.cds318085"/>
    <property type="gene ID" value="TuG1812G0200003566.01"/>
</dbReference>
<reference evidence="2" key="2">
    <citation type="submission" date="2018-03" db="EMBL/GenBank/DDBJ databases">
        <title>The Triticum urartu genome reveals the dynamic nature of wheat genome evolution.</title>
        <authorList>
            <person name="Ling H."/>
            <person name="Ma B."/>
            <person name="Shi X."/>
            <person name="Liu H."/>
            <person name="Dong L."/>
            <person name="Sun H."/>
            <person name="Cao Y."/>
            <person name="Gao Q."/>
            <person name="Zheng S."/>
            <person name="Li Y."/>
            <person name="Yu Y."/>
            <person name="Du H."/>
            <person name="Qi M."/>
            <person name="Li Y."/>
            <person name="Yu H."/>
            <person name="Cui Y."/>
            <person name="Wang N."/>
            <person name="Chen C."/>
            <person name="Wu H."/>
            <person name="Zhao Y."/>
            <person name="Zhang J."/>
            <person name="Li Y."/>
            <person name="Zhou W."/>
            <person name="Zhang B."/>
            <person name="Hu W."/>
            <person name="Eijk M."/>
            <person name="Tang J."/>
            <person name="Witsenboer H."/>
            <person name="Zhao S."/>
            <person name="Li Z."/>
            <person name="Zhang A."/>
            <person name="Wang D."/>
            <person name="Liang C."/>
        </authorList>
    </citation>
    <scope>NUCLEOTIDE SEQUENCE [LARGE SCALE GENOMIC DNA]</scope>
    <source>
        <strain evidence="2">cv. G1812</strain>
    </source>
</reference>
<dbReference type="AlphaFoldDB" id="A0A8R7PGN1"/>
<organism evidence="2 3">
    <name type="scientific">Triticum urartu</name>
    <name type="common">Red wild einkorn</name>
    <name type="synonym">Crithodium urartu</name>
    <dbReference type="NCBI Taxonomy" id="4572"/>
    <lineage>
        <taxon>Eukaryota</taxon>
        <taxon>Viridiplantae</taxon>
        <taxon>Streptophyta</taxon>
        <taxon>Embryophyta</taxon>
        <taxon>Tracheophyta</taxon>
        <taxon>Spermatophyta</taxon>
        <taxon>Magnoliopsida</taxon>
        <taxon>Liliopsida</taxon>
        <taxon>Poales</taxon>
        <taxon>Poaceae</taxon>
        <taxon>BOP clade</taxon>
        <taxon>Pooideae</taxon>
        <taxon>Triticodae</taxon>
        <taxon>Triticeae</taxon>
        <taxon>Triticinae</taxon>
        <taxon>Triticum</taxon>
    </lineage>
</organism>
<evidence type="ECO:0000313" key="2">
    <source>
        <dbReference type="EnsemblPlants" id="TuG1812G0200003566.01.T01.cds318085"/>
    </source>
</evidence>
<reference evidence="3" key="1">
    <citation type="journal article" date="2013" name="Nature">
        <title>Draft genome of the wheat A-genome progenitor Triticum urartu.</title>
        <authorList>
            <person name="Ling H.Q."/>
            <person name="Zhao S."/>
            <person name="Liu D."/>
            <person name="Wang J."/>
            <person name="Sun H."/>
            <person name="Zhang C."/>
            <person name="Fan H."/>
            <person name="Li D."/>
            <person name="Dong L."/>
            <person name="Tao Y."/>
            <person name="Gao C."/>
            <person name="Wu H."/>
            <person name="Li Y."/>
            <person name="Cui Y."/>
            <person name="Guo X."/>
            <person name="Zheng S."/>
            <person name="Wang B."/>
            <person name="Yu K."/>
            <person name="Liang Q."/>
            <person name="Yang W."/>
            <person name="Lou X."/>
            <person name="Chen J."/>
            <person name="Feng M."/>
            <person name="Jian J."/>
            <person name="Zhang X."/>
            <person name="Luo G."/>
            <person name="Jiang Y."/>
            <person name="Liu J."/>
            <person name="Wang Z."/>
            <person name="Sha Y."/>
            <person name="Zhang B."/>
            <person name="Wu H."/>
            <person name="Tang D."/>
            <person name="Shen Q."/>
            <person name="Xue P."/>
            <person name="Zou S."/>
            <person name="Wang X."/>
            <person name="Liu X."/>
            <person name="Wang F."/>
            <person name="Yang Y."/>
            <person name="An X."/>
            <person name="Dong Z."/>
            <person name="Zhang K."/>
            <person name="Zhang X."/>
            <person name="Luo M.C."/>
            <person name="Dvorak J."/>
            <person name="Tong Y."/>
            <person name="Wang J."/>
            <person name="Yang H."/>
            <person name="Li Z."/>
            <person name="Wang D."/>
            <person name="Zhang A."/>
            <person name="Wang J."/>
        </authorList>
    </citation>
    <scope>NUCLEOTIDE SEQUENCE</scope>
    <source>
        <strain evidence="3">cv. G1812</strain>
    </source>
</reference>
<name>A0A8R7PGN1_TRIUA</name>
<dbReference type="EnsemblPlants" id="TuG1812G0200003566.01.T01">
    <property type="protein sequence ID" value="TuG1812G0200003566.01.T01.cds318085"/>
    <property type="gene ID" value="TuG1812G0200003566.01"/>
</dbReference>
<evidence type="ECO:0000313" key="3">
    <source>
        <dbReference type="Proteomes" id="UP000015106"/>
    </source>
</evidence>
<evidence type="ECO:0000256" key="1">
    <source>
        <dbReference type="ARBA" id="ARBA00022801"/>
    </source>
</evidence>
<reference evidence="2" key="3">
    <citation type="submission" date="2022-06" db="UniProtKB">
        <authorList>
            <consortium name="EnsemblPlants"/>
        </authorList>
    </citation>
    <scope>IDENTIFICATION</scope>
</reference>
<dbReference type="GO" id="GO:0043813">
    <property type="term" value="F:phosphatidylinositol-3,5-bisphosphate 5-phosphatase activity"/>
    <property type="evidence" value="ECO:0007669"/>
    <property type="project" value="InterPro"/>
</dbReference>
<dbReference type="Proteomes" id="UP000015106">
    <property type="component" value="Chromosome 2"/>
</dbReference>
<dbReference type="InterPro" id="IPR043573">
    <property type="entry name" value="Fig4-like"/>
</dbReference>
<dbReference type="PANTHER" id="PTHR45738">
    <property type="entry name" value="POLYPHOSPHOINOSITIDE PHOSPHATASE"/>
    <property type="match status" value="1"/>
</dbReference>